<dbReference type="PANTHER" id="PTHR48227:SF1">
    <property type="entry name" value="DNA LIGASE 1-LIKE"/>
    <property type="match status" value="1"/>
</dbReference>
<gene>
    <name evidence="1" type="ORF">HUJ06_027481</name>
</gene>
<dbReference type="PANTHER" id="PTHR48227">
    <property type="entry name" value="DNA TOPOISOMERASE 1-LIKE"/>
    <property type="match status" value="1"/>
</dbReference>
<sequence length="62" mass="6755">MKAVSGSLVSYKPMSPSKAASVLSSFTSVDTGESQTVSAYLRRACASFNELVRFYRELKTGR</sequence>
<name>A0A822Y221_NELNU</name>
<comment type="caution">
    <text evidence="1">The sequence shown here is derived from an EMBL/GenBank/DDBJ whole genome shotgun (WGS) entry which is preliminary data.</text>
</comment>
<accession>A0A822Y221</accession>
<reference evidence="1 2" key="1">
    <citation type="journal article" date="2020" name="Mol. Biol. Evol.">
        <title>Distinct Expression and Methylation Patterns for Genes with Different Fates following a Single Whole-Genome Duplication in Flowering Plants.</title>
        <authorList>
            <person name="Shi T."/>
            <person name="Rahmani R.S."/>
            <person name="Gugger P.F."/>
            <person name="Wang M."/>
            <person name="Li H."/>
            <person name="Zhang Y."/>
            <person name="Li Z."/>
            <person name="Wang Q."/>
            <person name="Van de Peer Y."/>
            <person name="Marchal K."/>
            <person name="Chen J."/>
        </authorList>
    </citation>
    <scope>NUCLEOTIDE SEQUENCE [LARGE SCALE GENOMIC DNA]</scope>
    <source>
        <tissue evidence="1">Leaf</tissue>
    </source>
</reference>
<protein>
    <submittedName>
        <fullName evidence="1">Uncharacterized protein</fullName>
    </submittedName>
</protein>
<dbReference type="EMBL" id="DUZY01000002">
    <property type="protein sequence ID" value="DAD26013.1"/>
    <property type="molecule type" value="Genomic_DNA"/>
</dbReference>
<proteinExistence type="predicted"/>
<keyword evidence="2" id="KW-1185">Reference proteome</keyword>
<evidence type="ECO:0000313" key="2">
    <source>
        <dbReference type="Proteomes" id="UP000607653"/>
    </source>
</evidence>
<organism evidence="1 2">
    <name type="scientific">Nelumbo nucifera</name>
    <name type="common">Sacred lotus</name>
    <dbReference type="NCBI Taxonomy" id="4432"/>
    <lineage>
        <taxon>Eukaryota</taxon>
        <taxon>Viridiplantae</taxon>
        <taxon>Streptophyta</taxon>
        <taxon>Embryophyta</taxon>
        <taxon>Tracheophyta</taxon>
        <taxon>Spermatophyta</taxon>
        <taxon>Magnoliopsida</taxon>
        <taxon>Proteales</taxon>
        <taxon>Nelumbonaceae</taxon>
        <taxon>Nelumbo</taxon>
    </lineage>
</organism>
<dbReference type="Proteomes" id="UP000607653">
    <property type="component" value="Unassembled WGS sequence"/>
</dbReference>
<evidence type="ECO:0000313" key="1">
    <source>
        <dbReference type="EMBL" id="DAD26013.1"/>
    </source>
</evidence>
<dbReference type="AlphaFoldDB" id="A0A822Y221"/>